<dbReference type="GO" id="GO:0016874">
    <property type="term" value="F:ligase activity"/>
    <property type="evidence" value="ECO:0007669"/>
    <property type="project" value="UniProtKB-KW"/>
</dbReference>
<keyword evidence="5" id="KW-1185">Reference proteome</keyword>
<dbReference type="Proteomes" id="UP000625780">
    <property type="component" value="Unassembled WGS sequence"/>
</dbReference>
<gene>
    <name evidence="4" type="primary">menE</name>
    <name evidence="4" type="ORF">GCM10011361_01120</name>
</gene>
<protein>
    <submittedName>
        <fullName evidence="4">O-succinylbenzoic acid--CoA ligase</fullName>
    </submittedName>
</protein>
<reference evidence="5" key="1">
    <citation type="journal article" date="2019" name="Int. J. Syst. Evol. Microbiol.">
        <title>The Global Catalogue of Microorganisms (GCM) 10K type strain sequencing project: providing services to taxonomists for standard genome sequencing and annotation.</title>
        <authorList>
            <consortium name="The Broad Institute Genomics Platform"/>
            <consortium name="The Broad Institute Genome Sequencing Center for Infectious Disease"/>
            <person name="Wu L."/>
            <person name="Ma J."/>
        </authorList>
    </citation>
    <scope>NUCLEOTIDE SEQUENCE [LARGE SCALE GENOMIC DNA]</scope>
    <source>
        <strain evidence="5">CGMCC 1.12606</strain>
    </source>
</reference>
<sequence>MQRHFNEIHPHFKLQGFHYTHHELQDVAYSLIKEGDSEERLIGDFLMDWISSREEVVVRTSGSTGKPKAITLSKQAMVNSALATGTYFGIREKSTALLCLSASHIAAKMMLVRAMVLGLSLDTVTPSSTPLTGSDKSYDLCAMVPMQLEKSIKDLNRIGTLLVGGAPIPQKLRESLKGCNTRIYETYGMTETCSHIAVRYVEVDKKVPPIGGGEHFHTLPGITVSADERGCLVIHAPELGQDKLKTNDLVNLISETEFDWLGRWDHVINSGGVKLIPEQIEEKLRPVVKGRFILTSKPDDTLGEKLILVIEGKEEQGLLEKISGMKNLDKFEIPKEIHHLDQFPQSESGKVKRESIRKEIL</sequence>
<dbReference type="RefSeq" id="WP_188368761.1">
    <property type="nucleotide sequence ID" value="NZ_BMFH01000001.1"/>
</dbReference>
<accession>A0ABQ1QPW7</accession>
<organism evidence="4 5">
    <name type="scientific">Muriicola marianensis</name>
    <dbReference type="NCBI Taxonomy" id="1324801"/>
    <lineage>
        <taxon>Bacteria</taxon>
        <taxon>Pseudomonadati</taxon>
        <taxon>Bacteroidota</taxon>
        <taxon>Flavobacteriia</taxon>
        <taxon>Flavobacteriales</taxon>
        <taxon>Flavobacteriaceae</taxon>
        <taxon>Muriicola</taxon>
    </lineage>
</organism>
<dbReference type="PANTHER" id="PTHR43201:SF5">
    <property type="entry name" value="MEDIUM-CHAIN ACYL-COA LIGASE ACSF2, MITOCHONDRIAL"/>
    <property type="match status" value="1"/>
</dbReference>
<keyword evidence="2 4" id="KW-0436">Ligase</keyword>
<dbReference type="InterPro" id="IPR042099">
    <property type="entry name" value="ANL_N_sf"/>
</dbReference>
<dbReference type="EMBL" id="BMFH01000001">
    <property type="protein sequence ID" value="GGD37803.1"/>
    <property type="molecule type" value="Genomic_DNA"/>
</dbReference>
<dbReference type="Pfam" id="PF00501">
    <property type="entry name" value="AMP-binding"/>
    <property type="match status" value="1"/>
</dbReference>
<dbReference type="SUPFAM" id="SSF56801">
    <property type="entry name" value="Acetyl-CoA synthetase-like"/>
    <property type="match status" value="1"/>
</dbReference>
<comment type="caution">
    <text evidence="4">The sequence shown here is derived from an EMBL/GenBank/DDBJ whole genome shotgun (WGS) entry which is preliminary data.</text>
</comment>
<dbReference type="Gene3D" id="3.30.300.30">
    <property type="match status" value="1"/>
</dbReference>
<evidence type="ECO:0000313" key="5">
    <source>
        <dbReference type="Proteomes" id="UP000625780"/>
    </source>
</evidence>
<dbReference type="PANTHER" id="PTHR43201">
    <property type="entry name" value="ACYL-COA SYNTHETASE"/>
    <property type="match status" value="1"/>
</dbReference>
<dbReference type="InterPro" id="IPR045851">
    <property type="entry name" value="AMP-bd_C_sf"/>
</dbReference>
<evidence type="ECO:0000313" key="4">
    <source>
        <dbReference type="EMBL" id="GGD37803.1"/>
    </source>
</evidence>
<evidence type="ECO:0000256" key="1">
    <source>
        <dbReference type="ARBA" id="ARBA00006432"/>
    </source>
</evidence>
<proteinExistence type="inferred from homology"/>
<comment type="similarity">
    <text evidence="1">Belongs to the ATP-dependent AMP-binding enzyme family.</text>
</comment>
<evidence type="ECO:0000259" key="3">
    <source>
        <dbReference type="Pfam" id="PF00501"/>
    </source>
</evidence>
<dbReference type="InterPro" id="IPR000873">
    <property type="entry name" value="AMP-dep_synth/lig_dom"/>
</dbReference>
<evidence type="ECO:0000256" key="2">
    <source>
        <dbReference type="ARBA" id="ARBA00022598"/>
    </source>
</evidence>
<name>A0ABQ1QPW7_9FLAO</name>
<dbReference type="Gene3D" id="3.40.50.12780">
    <property type="entry name" value="N-terminal domain of ligase-like"/>
    <property type="match status" value="1"/>
</dbReference>
<feature type="domain" description="AMP-dependent synthetase/ligase" evidence="3">
    <location>
        <begin position="60"/>
        <end position="211"/>
    </location>
</feature>